<evidence type="ECO:0000313" key="2">
    <source>
        <dbReference type="EMBL" id="KAK6642717.1"/>
    </source>
</evidence>
<dbReference type="CDD" id="cd21451">
    <property type="entry name" value="DLC-like_TCTEX1D"/>
    <property type="match status" value="1"/>
</dbReference>
<dbReference type="GO" id="GO:0007018">
    <property type="term" value="P:microtubule-based movement"/>
    <property type="evidence" value="ECO:0007669"/>
    <property type="project" value="TreeGrafter"/>
</dbReference>
<dbReference type="Pfam" id="PF03645">
    <property type="entry name" value="Tctex-1"/>
    <property type="match status" value="1"/>
</dbReference>
<dbReference type="GO" id="GO:0045505">
    <property type="term" value="F:dynein intermediate chain binding"/>
    <property type="evidence" value="ECO:0007669"/>
    <property type="project" value="TreeGrafter"/>
</dbReference>
<proteinExistence type="inferred from homology"/>
<accession>A0AAN8XPI1</accession>
<name>A0AAN8XPI1_POLSC</name>
<evidence type="ECO:0000256" key="1">
    <source>
        <dbReference type="ARBA" id="ARBA00005361"/>
    </source>
</evidence>
<sequence>MTASSSNATVPKYMNTYRTGPKKKFNSRLVYDILEEVVMRHCFGTKYDSSKSCHMVTTISEEILSGVKKLEFDRCRLIVSVQIVSNKRQEMETAMKILWDTPRDRFVTYSLRGGSMLTTATCFGIYKD</sequence>
<dbReference type="GO" id="GO:0005737">
    <property type="term" value="C:cytoplasm"/>
    <property type="evidence" value="ECO:0007669"/>
    <property type="project" value="TreeGrafter"/>
</dbReference>
<dbReference type="Proteomes" id="UP001372834">
    <property type="component" value="Unassembled WGS sequence"/>
</dbReference>
<gene>
    <name evidence="2" type="ORF">RUM43_004219</name>
</gene>
<dbReference type="GO" id="GO:0005868">
    <property type="term" value="C:cytoplasmic dynein complex"/>
    <property type="evidence" value="ECO:0007669"/>
    <property type="project" value="TreeGrafter"/>
</dbReference>
<protein>
    <submittedName>
        <fullName evidence="2">Uncharacterized protein</fullName>
    </submittedName>
</protein>
<evidence type="ECO:0000313" key="3">
    <source>
        <dbReference type="Proteomes" id="UP001372834"/>
    </source>
</evidence>
<dbReference type="InterPro" id="IPR038586">
    <property type="entry name" value="Tctex-1-like_sf"/>
</dbReference>
<organism evidence="2 3">
    <name type="scientific">Polyplax serrata</name>
    <name type="common">Common mouse louse</name>
    <dbReference type="NCBI Taxonomy" id="468196"/>
    <lineage>
        <taxon>Eukaryota</taxon>
        <taxon>Metazoa</taxon>
        <taxon>Ecdysozoa</taxon>
        <taxon>Arthropoda</taxon>
        <taxon>Hexapoda</taxon>
        <taxon>Insecta</taxon>
        <taxon>Pterygota</taxon>
        <taxon>Neoptera</taxon>
        <taxon>Paraneoptera</taxon>
        <taxon>Psocodea</taxon>
        <taxon>Troctomorpha</taxon>
        <taxon>Phthiraptera</taxon>
        <taxon>Anoplura</taxon>
        <taxon>Polyplacidae</taxon>
        <taxon>Polyplax</taxon>
    </lineage>
</organism>
<dbReference type="PANTHER" id="PTHR21255:SF65">
    <property type="entry name" value="TCTEX1 DOMAIN-CONTAINING PROTEIN 2"/>
    <property type="match status" value="1"/>
</dbReference>
<reference evidence="2 3" key="1">
    <citation type="submission" date="2023-10" db="EMBL/GenBank/DDBJ databases">
        <title>Genomes of two closely related lineages of the louse Polyplax serrata with different host specificities.</title>
        <authorList>
            <person name="Martinu J."/>
            <person name="Tarabai H."/>
            <person name="Stefka J."/>
            <person name="Hypsa V."/>
        </authorList>
    </citation>
    <scope>NUCLEOTIDE SEQUENCE [LARGE SCALE GENOMIC DNA]</scope>
    <source>
        <strain evidence="2">HR10_N</strain>
    </source>
</reference>
<dbReference type="AlphaFoldDB" id="A0AAN8XPI1"/>
<comment type="caution">
    <text evidence="2">The sequence shown here is derived from an EMBL/GenBank/DDBJ whole genome shotgun (WGS) entry which is preliminary data.</text>
</comment>
<dbReference type="Gene3D" id="3.30.1140.40">
    <property type="entry name" value="Tctex-1"/>
    <property type="match status" value="1"/>
</dbReference>
<comment type="similarity">
    <text evidence="1">Belongs to the dynein light chain Tctex-type family.</text>
</comment>
<dbReference type="EMBL" id="JAWJWE010000002">
    <property type="protein sequence ID" value="KAK6642717.1"/>
    <property type="molecule type" value="Genomic_DNA"/>
</dbReference>
<dbReference type="InterPro" id="IPR005334">
    <property type="entry name" value="Tctex-1-like"/>
</dbReference>
<dbReference type="PANTHER" id="PTHR21255">
    <property type="entry name" value="T-COMPLEX-ASSOCIATED-TESTIS-EXPRESSED 1/ DYNEIN LIGHT CHAIN"/>
    <property type="match status" value="1"/>
</dbReference>